<proteinExistence type="inferred from homology"/>
<dbReference type="PANTHER" id="PTHR13462:SF10">
    <property type="entry name" value="CALCIUM UNIPORTER PROTEIN, MITOCHONDRIAL"/>
    <property type="match status" value="1"/>
</dbReference>
<keyword evidence="8 15" id="KW-0106">Calcium</keyword>
<dbReference type="Pfam" id="PF04678">
    <property type="entry name" value="MCU"/>
    <property type="match status" value="1"/>
</dbReference>
<evidence type="ECO:0000256" key="1">
    <source>
        <dbReference type="ARBA" id="ARBA00004448"/>
    </source>
</evidence>
<evidence type="ECO:0000256" key="3">
    <source>
        <dbReference type="ARBA" id="ARBA00022448"/>
    </source>
</evidence>
<evidence type="ECO:0000256" key="12">
    <source>
        <dbReference type="ARBA" id="ARBA00023136"/>
    </source>
</evidence>
<name>A0A9P0B682_BRAAE</name>
<dbReference type="OrthoDB" id="278338at2759"/>
<keyword evidence="5 15" id="KW-0107">Calcium channel</keyword>
<dbReference type="InterPro" id="IPR039055">
    <property type="entry name" value="MCU_fam"/>
</dbReference>
<comment type="subcellular location">
    <subcellularLocation>
        <location evidence="1 15">Mitochondrion inner membrane</location>
        <topology evidence="1 15">Multi-pass membrane protein</topology>
    </subcellularLocation>
</comment>
<keyword evidence="13 15" id="KW-0407">Ion channel</keyword>
<dbReference type="GO" id="GO:1990246">
    <property type="term" value="C:uniplex complex"/>
    <property type="evidence" value="ECO:0007669"/>
    <property type="project" value="TreeGrafter"/>
</dbReference>
<keyword evidence="6 15" id="KW-0812">Transmembrane</keyword>
<evidence type="ECO:0000256" key="13">
    <source>
        <dbReference type="ARBA" id="ARBA00023303"/>
    </source>
</evidence>
<feature type="region of interest" description="Disordered" evidence="17">
    <location>
        <begin position="392"/>
        <end position="413"/>
    </location>
</feature>
<feature type="transmembrane region" description="Helical" evidence="15">
    <location>
        <begin position="249"/>
        <end position="269"/>
    </location>
</feature>
<evidence type="ECO:0000256" key="8">
    <source>
        <dbReference type="ARBA" id="ARBA00022837"/>
    </source>
</evidence>
<keyword evidence="20" id="KW-1185">Reference proteome</keyword>
<keyword evidence="11 15" id="KW-0496">Mitochondrion</keyword>
<feature type="domain" description="Calcium uniporter protein C-terminal" evidence="18">
    <location>
        <begin position="133"/>
        <end position="334"/>
    </location>
</feature>
<feature type="region of interest" description="Disordered" evidence="17">
    <location>
        <begin position="56"/>
        <end position="89"/>
    </location>
</feature>
<keyword evidence="4 15" id="KW-0109">Calcium transport</keyword>
<evidence type="ECO:0000256" key="4">
    <source>
        <dbReference type="ARBA" id="ARBA00022568"/>
    </source>
</evidence>
<comment type="similarity">
    <text evidence="2 15">Belongs to the MCU (TC 1.A.77) family.</text>
</comment>
<dbReference type="GO" id="GO:0051560">
    <property type="term" value="P:mitochondrial calcium ion homeostasis"/>
    <property type="evidence" value="ECO:0007669"/>
    <property type="project" value="UniProtKB-UniRule"/>
</dbReference>
<evidence type="ECO:0000256" key="6">
    <source>
        <dbReference type="ARBA" id="ARBA00022692"/>
    </source>
</evidence>
<evidence type="ECO:0000256" key="14">
    <source>
        <dbReference type="ARBA" id="ARBA00036634"/>
    </source>
</evidence>
<dbReference type="Proteomes" id="UP001154078">
    <property type="component" value="Chromosome 5"/>
</dbReference>
<evidence type="ECO:0000313" key="19">
    <source>
        <dbReference type="EMBL" id="CAH0557461.1"/>
    </source>
</evidence>
<feature type="compositionally biased region" description="Basic and acidic residues" evidence="17">
    <location>
        <begin position="58"/>
        <end position="68"/>
    </location>
</feature>
<dbReference type="GO" id="GO:0036444">
    <property type="term" value="P:calcium import into the mitochondrion"/>
    <property type="evidence" value="ECO:0007669"/>
    <property type="project" value="TreeGrafter"/>
</dbReference>
<evidence type="ECO:0000256" key="9">
    <source>
        <dbReference type="ARBA" id="ARBA00022989"/>
    </source>
</evidence>
<sequence>MALPRVLCRVRLFRNNEFSVVAKYPSFVKSVPINKSVQVQVLRHFRTHLTTVSVPNTDQKHKLFEQKDSSSSSSSSSSSESDSDSDENDVTVEYHKGLPQITVPLPSRKEKCRFTVKPISNTVGDFLEMLRNEDKGIDRVVIKARDGTRIASSNTIESLLDDDFRLIINDCSYNVNTPKQERLTGEEVQRLDDVKNLISQLYEALQVREHHMTKEQELTTQLETLQQELLPLEEKKAELELVAQRKSNWLSWTGLGLMSVQFGILARLTWWEYSWDIMEPVTYFVTYGTAMAAYAYFVLTKEEYILADVKDRQHLITLHKKSKKLGLDLNQYNLLREQISKVNLDLRKVRKKRNIHFPAKPALVSPGAPAVLQAVPIEGVTVKDTVTVKEEVAQPDAKKSSETSAKDEIPPKK</sequence>
<keyword evidence="10 15" id="KW-0406">Ion transport</keyword>
<evidence type="ECO:0000256" key="11">
    <source>
        <dbReference type="ARBA" id="ARBA00023128"/>
    </source>
</evidence>
<dbReference type="EMBL" id="OV121136">
    <property type="protein sequence ID" value="CAH0557461.1"/>
    <property type="molecule type" value="Genomic_DNA"/>
</dbReference>
<evidence type="ECO:0000256" key="5">
    <source>
        <dbReference type="ARBA" id="ARBA00022673"/>
    </source>
</evidence>
<keyword evidence="3 15" id="KW-0813">Transport</keyword>
<evidence type="ECO:0000256" key="10">
    <source>
        <dbReference type="ARBA" id="ARBA00023065"/>
    </source>
</evidence>
<keyword evidence="9 15" id="KW-1133">Transmembrane helix</keyword>
<comment type="function">
    <text evidence="15">Mitochondrial inner membrane calcium uniporter that mediates calcium uptake into mitochondria. Mitochondrial calcium homeostasis plays key roles in cellular physiology and regulates cell bioenergetics, cytoplasmic calcium signals and activation of cell death pathways.</text>
</comment>
<organism evidence="19 20">
    <name type="scientific">Brassicogethes aeneus</name>
    <name type="common">Rape pollen beetle</name>
    <name type="synonym">Meligethes aeneus</name>
    <dbReference type="NCBI Taxonomy" id="1431903"/>
    <lineage>
        <taxon>Eukaryota</taxon>
        <taxon>Metazoa</taxon>
        <taxon>Ecdysozoa</taxon>
        <taxon>Arthropoda</taxon>
        <taxon>Hexapoda</taxon>
        <taxon>Insecta</taxon>
        <taxon>Pterygota</taxon>
        <taxon>Neoptera</taxon>
        <taxon>Endopterygota</taxon>
        <taxon>Coleoptera</taxon>
        <taxon>Polyphaga</taxon>
        <taxon>Cucujiformia</taxon>
        <taxon>Nitidulidae</taxon>
        <taxon>Meligethinae</taxon>
        <taxon>Brassicogethes</taxon>
    </lineage>
</organism>
<dbReference type="AlphaFoldDB" id="A0A9P0B682"/>
<protein>
    <recommendedName>
        <fullName evidence="15">Calcium uniporter protein</fullName>
    </recommendedName>
</protein>
<dbReference type="GO" id="GO:0005262">
    <property type="term" value="F:calcium channel activity"/>
    <property type="evidence" value="ECO:0007669"/>
    <property type="project" value="UniProtKB-UniRule"/>
</dbReference>
<comment type="domain">
    <text evidence="15">The selectivity filter, in which calcium ions are arranged in single file, is composed of two acidic rings separated by one helical turn along the central axis of the channel pore.</text>
</comment>
<evidence type="ECO:0000256" key="16">
    <source>
        <dbReference type="SAM" id="Coils"/>
    </source>
</evidence>
<feature type="coiled-coil region" evidence="16">
    <location>
        <begin position="208"/>
        <end position="242"/>
    </location>
</feature>
<feature type="compositionally biased region" description="Low complexity" evidence="17">
    <location>
        <begin position="69"/>
        <end position="80"/>
    </location>
</feature>
<comment type="catalytic activity">
    <reaction evidence="14">
        <text>Ca(2+)(in) = Ca(2+)(out)</text>
        <dbReference type="Rhea" id="RHEA:29671"/>
        <dbReference type="ChEBI" id="CHEBI:29108"/>
    </reaction>
</comment>
<accession>A0A9P0B682</accession>
<keyword evidence="7 15" id="KW-0999">Mitochondrion inner membrane</keyword>
<keyword evidence="12 15" id="KW-0472">Membrane</keyword>
<evidence type="ECO:0000256" key="17">
    <source>
        <dbReference type="SAM" id="MobiDB-lite"/>
    </source>
</evidence>
<evidence type="ECO:0000313" key="20">
    <source>
        <dbReference type="Proteomes" id="UP001154078"/>
    </source>
</evidence>
<feature type="transmembrane region" description="Helical" evidence="15">
    <location>
        <begin position="281"/>
        <end position="299"/>
    </location>
</feature>
<evidence type="ECO:0000256" key="7">
    <source>
        <dbReference type="ARBA" id="ARBA00022792"/>
    </source>
</evidence>
<dbReference type="PANTHER" id="PTHR13462">
    <property type="entry name" value="CALCIUM UNIPORTER PROTEIN, MITOCHONDRIAL"/>
    <property type="match status" value="1"/>
</dbReference>
<evidence type="ECO:0000259" key="18">
    <source>
        <dbReference type="Pfam" id="PF04678"/>
    </source>
</evidence>
<dbReference type="InterPro" id="IPR006769">
    <property type="entry name" value="MCU_C"/>
</dbReference>
<evidence type="ECO:0000256" key="2">
    <source>
        <dbReference type="ARBA" id="ARBA00005653"/>
    </source>
</evidence>
<keyword evidence="16" id="KW-0175">Coiled coil</keyword>
<dbReference type="GO" id="GO:0015292">
    <property type="term" value="F:uniporter activity"/>
    <property type="evidence" value="ECO:0007669"/>
    <property type="project" value="UniProtKB-UniRule"/>
</dbReference>
<gene>
    <name evidence="19" type="ORF">MELIAE_LOCUS8173</name>
</gene>
<reference evidence="19" key="1">
    <citation type="submission" date="2021-12" db="EMBL/GenBank/DDBJ databases">
        <authorList>
            <person name="King R."/>
        </authorList>
    </citation>
    <scope>NUCLEOTIDE SEQUENCE</scope>
</reference>
<evidence type="ECO:0000256" key="15">
    <source>
        <dbReference type="RuleBase" id="RU367035"/>
    </source>
</evidence>